<accession>A0A382DNS5</accession>
<evidence type="ECO:0000313" key="7">
    <source>
        <dbReference type="EMBL" id="SVB40096.1"/>
    </source>
</evidence>
<name>A0A382DNS5_9ZZZZ</name>
<keyword evidence="4" id="KW-0808">Transferase</keyword>
<dbReference type="GO" id="GO:0043527">
    <property type="term" value="C:tRNA methyltransferase complex"/>
    <property type="evidence" value="ECO:0007669"/>
    <property type="project" value="TreeGrafter"/>
</dbReference>
<dbReference type="PROSITE" id="PS51625">
    <property type="entry name" value="SAM_MT_TRMB"/>
    <property type="match status" value="1"/>
</dbReference>
<dbReference type="Pfam" id="PF02390">
    <property type="entry name" value="Methyltransf_4"/>
    <property type="match status" value="1"/>
</dbReference>
<evidence type="ECO:0000256" key="6">
    <source>
        <dbReference type="ARBA" id="ARBA00022694"/>
    </source>
</evidence>
<dbReference type="Gene3D" id="3.40.50.150">
    <property type="entry name" value="Vaccinia Virus protein VP39"/>
    <property type="match status" value="1"/>
</dbReference>
<keyword evidence="6" id="KW-0819">tRNA processing</keyword>
<comment type="catalytic activity">
    <reaction evidence="1">
        <text>guanosine(46) in tRNA + S-adenosyl-L-methionine = N(7)-methylguanosine(46) in tRNA + S-adenosyl-L-homocysteine</text>
        <dbReference type="Rhea" id="RHEA:42708"/>
        <dbReference type="Rhea" id="RHEA-COMP:10188"/>
        <dbReference type="Rhea" id="RHEA-COMP:10189"/>
        <dbReference type="ChEBI" id="CHEBI:57856"/>
        <dbReference type="ChEBI" id="CHEBI:59789"/>
        <dbReference type="ChEBI" id="CHEBI:74269"/>
        <dbReference type="ChEBI" id="CHEBI:74480"/>
        <dbReference type="EC" id="2.1.1.33"/>
    </reaction>
</comment>
<dbReference type="PANTHER" id="PTHR23417">
    <property type="entry name" value="3-DEOXY-D-MANNO-OCTULOSONIC-ACID TRANSFERASE/TRNA GUANINE-N 7 - -METHYLTRANSFERASE"/>
    <property type="match status" value="1"/>
</dbReference>
<dbReference type="PANTHER" id="PTHR23417:SF14">
    <property type="entry name" value="PENTACOTRIPEPTIDE-REPEAT REGION OF PRORP DOMAIN-CONTAINING PROTEIN"/>
    <property type="match status" value="1"/>
</dbReference>
<dbReference type="AlphaFoldDB" id="A0A382DNS5"/>
<keyword evidence="5" id="KW-0949">S-adenosyl-L-methionine</keyword>
<evidence type="ECO:0000256" key="5">
    <source>
        <dbReference type="ARBA" id="ARBA00022691"/>
    </source>
</evidence>
<dbReference type="HAMAP" id="MF_01057">
    <property type="entry name" value="tRNA_methyltr_TrmB"/>
    <property type="match status" value="1"/>
</dbReference>
<evidence type="ECO:0000256" key="1">
    <source>
        <dbReference type="ARBA" id="ARBA00000142"/>
    </source>
</evidence>
<gene>
    <name evidence="7" type="ORF">METZ01_LOCUS192950</name>
</gene>
<proteinExistence type="inferred from homology"/>
<organism evidence="7">
    <name type="scientific">marine metagenome</name>
    <dbReference type="NCBI Taxonomy" id="408172"/>
    <lineage>
        <taxon>unclassified sequences</taxon>
        <taxon>metagenomes</taxon>
        <taxon>ecological metagenomes</taxon>
    </lineage>
</organism>
<evidence type="ECO:0000256" key="3">
    <source>
        <dbReference type="ARBA" id="ARBA00022603"/>
    </source>
</evidence>
<dbReference type="GO" id="GO:0008176">
    <property type="term" value="F:tRNA (guanine(46)-N7)-methyltransferase activity"/>
    <property type="evidence" value="ECO:0007669"/>
    <property type="project" value="UniProtKB-EC"/>
</dbReference>
<keyword evidence="3" id="KW-0489">Methyltransferase</keyword>
<dbReference type="InterPro" id="IPR029063">
    <property type="entry name" value="SAM-dependent_MTases_sf"/>
</dbReference>
<evidence type="ECO:0000256" key="2">
    <source>
        <dbReference type="ARBA" id="ARBA00011977"/>
    </source>
</evidence>
<sequence>MGSKNKLKRFKENEGFNNVFQPSREDLLNDKFNLKGNWNKLAFKNSNPIVVELGCGKGEYSVGLAKMFPKKNFVGIDIKGARFWKGAKISLSEKINNVLFVRAQIELIENIFLMDEINEIWITFPDPQIKYKRTKHRLVNIDFLNRYKNILIKGGIINLKTDNEFLHGYLIGLIQGMGDEIIYSNHDIYNCSGAPIEATAIQTYYESLYLTEGKPITYLKFRYND</sequence>
<dbReference type="EC" id="2.1.1.33" evidence="2"/>
<dbReference type="NCBIfam" id="NF001080">
    <property type="entry name" value="PRK00121.2-2"/>
    <property type="match status" value="1"/>
</dbReference>
<dbReference type="EMBL" id="UINC01040348">
    <property type="protein sequence ID" value="SVB40096.1"/>
    <property type="molecule type" value="Genomic_DNA"/>
</dbReference>
<evidence type="ECO:0000256" key="4">
    <source>
        <dbReference type="ARBA" id="ARBA00022679"/>
    </source>
</evidence>
<dbReference type="InterPro" id="IPR003358">
    <property type="entry name" value="tRNA_(Gua-N-7)_MeTrfase_Trmb"/>
</dbReference>
<dbReference type="SUPFAM" id="SSF53335">
    <property type="entry name" value="S-adenosyl-L-methionine-dependent methyltransferases"/>
    <property type="match status" value="1"/>
</dbReference>
<reference evidence="7" key="1">
    <citation type="submission" date="2018-05" db="EMBL/GenBank/DDBJ databases">
        <authorList>
            <person name="Lanie J.A."/>
            <person name="Ng W.-L."/>
            <person name="Kazmierczak K.M."/>
            <person name="Andrzejewski T.M."/>
            <person name="Davidsen T.M."/>
            <person name="Wayne K.J."/>
            <person name="Tettelin H."/>
            <person name="Glass J.I."/>
            <person name="Rusch D."/>
            <person name="Podicherti R."/>
            <person name="Tsui H.-C.T."/>
            <person name="Winkler M.E."/>
        </authorList>
    </citation>
    <scope>NUCLEOTIDE SEQUENCE</scope>
</reference>
<protein>
    <recommendedName>
        <fullName evidence="2">tRNA (guanine(46)-N(7))-methyltransferase</fullName>
        <ecNumber evidence="2">2.1.1.33</ecNumber>
    </recommendedName>
</protein>
<dbReference type="InterPro" id="IPR055361">
    <property type="entry name" value="tRNA_methyltr_TrmB_bact"/>
</dbReference>